<reference evidence="2 3" key="1">
    <citation type="submission" date="2020-05" db="EMBL/GenBank/DDBJ databases">
        <title>Parvularcula mediterraneae sp. nov., isolated from polypropylene straw from shallow seawater of the seashore of Laganas in Zakynthos island, Greece.</title>
        <authorList>
            <person name="Szabo I."/>
            <person name="Al-Omari J."/>
            <person name="Rado J."/>
            <person name="Szerdahelyi G.S."/>
        </authorList>
    </citation>
    <scope>NUCLEOTIDE SEQUENCE [LARGE SCALE GENOMIC DNA]</scope>
    <source>
        <strain evidence="2 3">ZS-1/3</strain>
    </source>
</reference>
<dbReference type="PANTHER" id="PTHR43011:SF1">
    <property type="entry name" value="IRON-SULFUR CLUSTER ASSEMBLY 2 HOMOLOG, MITOCHONDRIAL"/>
    <property type="match status" value="1"/>
</dbReference>
<dbReference type="SUPFAM" id="SSF89360">
    <property type="entry name" value="HesB-like domain"/>
    <property type="match status" value="1"/>
</dbReference>
<dbReference type="GO" id="GO:0051539">
    <property type="term" value="F:4 iron, 4 sulfur cluster binding"/>
    <property type="evidence" value="ECO:0007669"/>
    <property type="project" value="TreeGrafter"/>
</dbReference>
<evidence type="ECO:0000313" key="2">
    <source>
        <dbReference type="EMBL" id="NNU16307.1"/>
    </source>
</evidence>
<dbReference type="Gene3D" id="2.60.300.12">
    <property type="entry name" value="HesB-like domain"/>
    <property type="match status" value="1"/>
</dbReference>
<keyword evidence="3" id="KW-1185">Reference proteome</keyword>
<dbReference type="NCBIfam" id="TIGR00049">
    <property type="entry name" value="iron-sulfur cluster assembly accessory protein"/>
    <property type="match status" value="1"/>
</dbReference>
<accession>A0A7Y3RLI2</accession>
<dbReference type="GO" id="GO:0051537">
    <property type="term" value="F:2 iron, 2 sulfur cluster binding"/>
    <property type="evidence" value="ECO:0007669"/>
    <property type="project" value="TreeGrafter"/>
</dbReference>
<name>A0A7Y3RLI2_9PROT</name>
<dbReference type="Proteomes" id="UP000536835">
    <property type="component" value="Unassembled WGS sequence"/>
</dbReference>
<gene>
    <name evidence="2" type="ORF">HK107_08235</name>
</gene>
<evidence type="ECO:0000259" key="1">
    <source>
        <dbReference type="Pfam" id="PF01521"/>
    </source>
</evidence>
<proteinExistence type="predicted"/>
<dbReference type="PANTHER" id="PTHR43011">
    <property type="entry name" value="IRON-SULFUR CLUSTER ASSEMBLY 2 HOMOLOG, MITOCHONDRIAL"/>
    <property type="match status" value="1"/>
</dbReference>
<dbReference type="GO" id="GO:0005506">
    <property type="term" value="F:iron ion binding"/>
    <property type="evidence" value="ECO:0007669"/>
    <property type="project" value="TreeGrafter"/>
</dbReference>
<sequence length="111" mass="11724">MTEDKPITMTDRAATRVAEVLAGEPQGSMLRVSVLGGGCSGFQYDFEIVTEKGSDDLVLQRDGATILIDEVSQQYMPGAVIDFADELIAAAFKIDNPLAKSGCGCGTSFSI</sequence>
<dbReference type="InterPro" id="IPR000361">
    <property type="entry name" value="ATAP_core_dom"/>
</dbReference>
<protein>
    <submittedName>
        <fullName evidence="2">Iron-sulfur cluster assembly accessory protein</fullName>
    </submittedName>
</protein>
<dbReference type="AlphaFoldDB" id="A0A7Y3RLI2"/>
<dbReference type="Pfam" id="PF01521">
    <property type="entry name" value="Fe-S_biosyn"/>
    <property type="match status" value="1"/>
</dbReference>
<evidence type="ECO:0000313" key="3">
    <source>
        <dbReference type="Proteomes" id="UP000536835"/>
    </source>
</evidence>
<dbReference type="InterPro" id="IPR035903">
    <property type="entry name" value="HesB-like_dom_sf"/>
</dbReference>
<dbReference type="InterPro" id="IPR016092">
    <property type="entry name" value="ATAP"/>
</dbReference>
<feature type="domain" description="Core" evidence="1">
    <location>
        <begin position="7"/>
        <end position="106"/>
    </location>
</feature>
<dbReference type="EMBL" id="JABFCX010000002">
    <property type="protein sequence ID" value="NNU16307.1"/>
    <property type="molecule type" value="Genomic_DNA"/>
</dbReference>
<comment type="caution">
    <text evidence="2">The sequence shown here is derived from an EMBL/GenBank/DDBJ whole genome shotgun (WGS) entry which is preliminary data.</text>
</comment>
<dbReference type="GO" id="GO:0016226">
    <property type="term" value="P:iron-sulfur cluster assembly"/>
    <property type="evidence" value="ECO:0007669"/>
    <property type="project" value="InterPro"/>
</dbReference>
<organism evidence="2 3">
    <name type="scientific">Parvularcula mediterranea</name>
    <dbReference type="NCBI Taxonomy" id="2732508"/>
    <lineage>
        <taxon>Bacteria</taxon>
        <taxon>Pseudomonadati</taxon>
        <taxon>Pseudomonadota</taxon>
        <taxon>Alphaproteobacteria</taxon>
        <taxon>Parvularculales</taxon>
        <taxon>Parvularculaceae</taxon>
        <taxon>Parvularcula</taxon>
    </lineage>
</organism>